<proteinExistence type="inferred from homology"/>
<evidence type="ECO:0000256" key="2">
    <source>
        <dbReference type="ARBA" id="ARBA00022527"/>
    </source>
</evidence>
<dbReference type="EMBL" id="CAJOAY010001532">
    <property type="protein sequence ID" value="CAF3855265.1"/>
    <property type="molecule type" value="Genomic_DNA"/>
</dbReference>
<organism evidence="13 15">
    <name type="scientific">Adineta steineri</name>
    <dbReference type="NCBI Taxonomy" id="433720"/>
    <lineage>
        <taxon>Eukaryota</taxon>
        <taxon>Metazoa</taxon>
        <taxon>Spiralia</taxon>
        <taxon>Gnathifera</taxon>
        <taxon>Rotifera</taxon>
        <taxon>Eurotatoria</taxon>
        <taxon>Bdelloidea</taxon>
        <taxon>Adinetida</taxon>
        <taxon>Adinetidae</taxon>
        <taxon>Adineta</taxon>
    </lineage>
</organism>
<dbReference type="PROSITE" id="PS50011">
    <property type="entry name" value="PROTEIN_KINASE_DOM"/>
    <property type="match status" value="1"/>
</dbReference>
<feature type="region of interest" description="Disordered" evidence="11">
    <location>
        <begin position="1"/>
        <end position="20"/>
    </location>
</feature>
<evidence type="ECO:0000313" key="13">
    <source>
        <dbReference type="EMBL" id="CAF1421950.1"/>
    </source>
</evidence>
<dbReference type="GO" id="GO:0005524">
    <property type="term" value="F:ATP binding"/>
    <property type="evidence" value="ECO:0007669"/>
    <property type="project" value="UniProtKB-UniRule"/>
</dbReference>
<evidence type="ECO:0000256" key="7">
    <source>
        <dbReference type="ARBA" id="ARBA00047292"/>
    </source>
</evidence>
<evidence type="ECO:0000256" key="3">
    <source>
        <dbReference type="ARBA" id="ARBA00022679"/>
    </source>
</evidence>
<evidence type="ECO:0000256" key="1">
    <source>
        <dbReference type="ARBA" id="ARBA00012444"/>
    </source>
</evidence>
<evidence type="ECO:0000313" key="14">
    <source>
        <dbReference type="EMBL" id="CAF3855265.1"/>
    </source>
</evidence>
<dbReference type="InterPro" id="IPR017441">
    <property type="entry name" value="Protein_kinase_ATP_BS"/>
</dbReference>
<reference evidence="13" key="1">
    <citation type="submission" date="2021-02" db="EMBL/GenBank/DDBJ databases">
        <authorList>
            <person name="Nowell W R."/>
        </authorList>
    </citation>
    <scope>NUCLEOTIDE SEQUENCE</scope>
</reference>
<keyword evidence="3" id="KW-0808">Transferase</keyword>
<evidence type="ECO:0000256" key="9">
    <source>
        <dbReference type="PROSITE-ProRule" id="PRU10141"/>
    </source>
</evidence>
<comment type="catalytic activity">
    <reaction evidence="7">
        <text>L-threonyl-[protein] + ATP = O-phospho-L-threonyl-[protein] + ADP + H(+)</text>
        <dbReference type="Rhea" id="RHEA:46608"/>
        <dbReference type="Rhea" id="RHEA-COMP:11060"/>
        <dbReference type="Rhea" id="RHEA-COMP:11605"/>
        <dbReference type="ChEBI" id="CHEBI:15378"/>
        <dbReference type="ChEBI" id="CHEBI:30013"/>
        <dbReference type="ChEBI" id="CHEBI:30616"/>
        <dbReference type="ChEBI" id="CHEBI:61977"/>
        <dbReference type="ChEBI" id="CHEBI:456216"/>
        <dbReference type="EC" id="2.7.11.11"/>
    </reaction>
</comment>
<accession>A0A815MRM1</accession>
<dbReference type="PANTHER" id="PTHR24353:SF153">
    <property type="entry name" value="CAMP-DEPENDENT PROTEIN KINASE CATALYTIC SUBUNIT 1"/>
    <property type="match status" value="1"/>
</dbReference>
<keyword evidence="4 9" id="KW-0547">Nucleotide-binding</keyword>
<evidence type="ECO:0000256" key="4">
    <source>
        <dbReference type="ARBA" id="ARBA00022741"/>
    </source>
</evidence>
<dbReference type="GO" id="GO:0005634">
    <property type="term" value="C:nucleus"/>
    <property type="evidence" value="ECO:0007669"/>
    <property type="project" value="TreeGrafter"/>
</dbReference>
<dbReference type="PANTHER" id="PTHR24353">
    <property type="entry name" value="CYCLIC NUCLEOTIDE-DEPENDENT PROTEIN KINASE"/>
    <property type="match status" value="1"/>
</dbReference>
<name>A0A815MRM1_9BILA</name>
<gene>
    <name evidence="14" type="ORF">OKA104_LOCUS21729</name>
    <name evidence="13" type="ORF">VCS650_LOCUS37766</name>
</gene>
<dbReference type="PROSITE" id="PS00108">
    <property type="entry name" value="PROTEIN_KINASE_ST"/>
    <property type="match status" value="1"/>
</dbReference>
<evidence type="ECO:0000313" key="15">
    <source>
        <dbReference type="Proteomes" id="UP000663891"/>
    </source>
</evidence>
<keyword evidence="5" id="KW-0418">Kinase</keyword>
<dbReference type="Proteomes" id="UP000663891">
    <property type="component" value="Unassembled WGS sequence"/>
</dbReference>
<dbReference type="SUPFAM" id="SSF56112">
    <property type="entry name" value="Protein kinase-like (PK-like)"/>
    <property type="match status" value="1"/>
</dbReference>
<evidence type="ECO:0000256" key="10">
    <source>
        <dbReference type="RuleBase" id="RU000304"/>
    </source>
</evidence>
<sequence length="494" mass="56502">MGTSSSSSSSSSSAAMTNSSQAQIDAQISAYLDHAKQDFESRYSSPAKQTAKLEDFHLQRTVGTGSFGRVMIAQNGNQTLALKIMEKTTIVKLKQVEHTLSEKKILQAIKFPFLVNLVYSFKDNSHLYIALEFASGGEMFTHLRSVGKYSEDQTRFYAAQVTLAFEYLHFLNIIYRDLKPENILFSADGYLKITDFGFAKLVRDRTYTLCGTPEYIAPEIILSRGYNKSVDYWALGILIYEMAAGFPPFYADQPIQIYEKIVQGKFKFPSHFSNDLKDLIRSLLQIDLTKRFGNLKNGSKDIKYHKWFSTTNWIAIFEKRVKPTHVPKPDKDHYEKYDEKPMQNSSTELYAHDFEGLRYHILSTNQEYLFKDFPTIRHCLCSVNVVDELPIVNVEYLLVNDIQEKSTLFVTLGLINSSLECDISTLEIQVFAIGLNMTEYIKITEFDLPLLMGQTVKPRIDLSKIYSRCLLRQDRSTTPNDVDGTICCNIDNHL</sequence>
<feature type="binding site" evidence="9">
    <location>
        <position position="92"/>
    </location>
    <ligand>
        <name>ATP</name>
        <dbReference type="ChEBI" id="CHEBI:30616"/>
    </ligand>
</feature>
<dbReference type="Gene3D" id="3.30.200.20">
    <property type="entry name" value="Phosphorylase Kinase, domain 1"/>
    <property type="match status" value="1"/>
</dbReference>
<dbReference type="OrthoDB" id="63267at2759"/>
<comment type="caution">
    <text evidence="13">The sequence shown here is derived from an EMBL/GenBank/DDBJ whole genome shotgun (WGS) entry which is preliminary data.</text>
</comment>
<dbReference type="AlphaFoldDB" id="A0A815MRM1"/>
<evidence type="ECO:0000256" key="11">
    <source>
        <dbReference type="SAM" id="MobiDB-lite"/>
    </source>
</evidence>
<dbReference type="FunFam" id="1.10.510.10:FF:000005">
    <property type="entry name" value="cAMP-dependent protein kinase catalytic subunit alpha"/>
    <property type="match status" value="1"/>
</dbReference>
<evidence type="ECO:0000256" key="8">
    <source>
        <dbReference type="ARBA" id="ARBA00047454"/>
    </source>
</evidence>
<dbReference type="GO" id="GO:0004691">
    <property type="term" value="F:cAMP-dependent protein kinase activity"/>
    <property type="evidence" value="ECO:0007669"/>
    <property type="project" value="UniProtKB-EC"/>
</dbReference>
<evidence type="ECO:0000256" key="5">
    <source>
        <dbReference type="ARBA" id="ARBA00022777"/>
    </source>
</evidence>
<evidence type="ECO:0000259" key="12">
    <source>
        <dbReference type="PROSITE" id="PS50011"/>
    </source>
</evidence>
<dbReference type="GO" id="GO:0005829">
    <property type="term" value="C:cytosol"/>
    <property type="evidence" value="ECO:0007669"/>
    <property type="project" value="TreeGrafter"/>
</dbReference>
<dbReference type="PROSITE" id="PS00107">
    <property type="entry name" value="PROTEIN_KINASE_ATP"/>
    <property type="match status" value="1"/>
</dbReference>
<dbReference type="SMART" id="SM00220">
    <property type="entry name" value="S_TKc"/>
    <property type="match status" value="1"/>
</dbReference>
<keyword evidence="2 10" id="KW-0723">Serine/threonine-protein kinase</keyword>
<protein>
    <recommendedName>
        <fullName evidence="1">cAMP-dependent protein kinase</fullName>
        <ecNumber evidence="1">2.7.11.11</ecNumber>
    </recommendedName>
</protein>
<dbReference type="EC" id="2.7.11.11" evidence="1"/>
<comment type="similarity">
    <text evidence="10">Belongs to the protein kinase superfamily.</text>
</comment>
<dbReference type="Pfam" id="PF00069">
    <property type="entry name" value="Pkinase"/>
    <property type="match status" value="1"/>
</dbReference>
<dbReference type="InterPro" id="IPR008271">
    <property type="entry name" value="Ser/Thr_kinase_AS"/>
</dbReference>
<dbReference type="InterPro" id="IPR011009">
    <property type="entry name" value="Kinase-like_dom_sf"/>
</dbReference>
<feature type="domain" description="Protein kinase" evidence="12">
    <location>
        <begin position="56"/>
        <end position="308"/>
    </location>
</feature>
<dbReference type="Proteomes" id="UP000663881">
    <property type="component" value="Unassembled WGS sequence"/>
</dbReference>
<dbReference type="GO" id="GO:0005952">
    <property type="term" value="C:cAMP-dependent protein kinase complex"/>
    <property type="evidence" value="ECO:0007669"/>
    <property type="project" value="TreeGrafter"/>
</dbReference>
<dbReference type="Gene3D" id="1.10.510.10">
    <property type="entry name" value="Transferase(Phosphotransferase) domain 1"/>
    <property type="match status" value="1"/>
</dbReference>
<dbReference type="EMBL" id="CAJNON010001053">
    <property type="protein sequence ID" value="CAF1421950.1"/>
    <property type="molecule type" value="Genomic_DNA"/>
</dbReference>
<feature type="compositionally biased region" description="Low complexity" evidence="11">
    <location>
        <begin position="1"/>
        <end position="13"/>
    </location>
</feature>
<comment type="catalytic activity">
    <reaction evidence="8">
        <text>L-seryl-[protein] + ATP = O-phospho-L-seryl-[protein] + ADP + H(+)</text>
        <dbReference type="Rhea" id="RHEA:17989"/>
        <dbReference type="Rhea" id="RHEA-COMP:9863"/>
        <dbReference type="Rhea" id="RHEA-COMP:11604"/>
        <dbReference type="ChEBI" id="CHEBI:15378"/>
        <dbReference type="ChEBI" id="CHEBI:29999"/>
        <dbReference type="ChEBI" id="CHEBI:30616"/>
        <dbReference type="ChEBI" id="CHEBI:83421"/>
        <dbReference type="ChEBI" id="CHEBI:456216"/>
        <dbReference type="EC" id="2.7.11.11"/>
    </reaction>
</comment>
<dbReference type="InterPro" id="IPR000719">
    <property type="entry name" value="Prot_kinase_dom"/>
</dbReference>
<evidence type="ECO:0000256" key="6">
    <source>
        <dbReference type="ARBA" id="ARBA00022840"/>
    </source>
</evidence>
<keyword evidence="6 9" id="KW-0067">ATP-binding</keyword>